<evidence type="ECO:0000256" key="1">
    <source>
        <dbReference type="ARBA" id="ARBA00022737"/>
    </source>
</evidence>
<keyword evidence="2 3" id="KW-0802">TPR repeat</keyword>
<dbReference type="InterPro" id="IPR011990">
    <property type="entry name" value="TPR-like_helical_dom_sf"/>
</dbReference>
<dbReference type="PANTHER" id="PTHR44858">
    <property type="entry name" value="TETRATRICOPEPTIDE REPEAT PROTEIN 6"/>
    <property type="match status" value="1"/>
</dbReference>
<sequence length="1262" mass="143565">MADLTQLLQWLKTFLNSPVGSQQTRVIKTARGHKVVESPPQLTNADLELLFNELLEGVYQGREQQWAIKYLERMEERISVERWIDWLLIFGEKLLTSPAPNHQLATRMVQLGELGVGTIGELSYDIGIQLLTRNLSEWYEDNQEPEAETTTSETSESLINSPGQELIRNLGELLWESDELETETAPASQIAGDEDANEQSRRFRLEYKSEEVETAAAVTHEQIGSRIWEYQQEEVVEATTLLPQENSENLIPKYTPKEAETPKVLPLLVPAEEDVIANLSELSLDCVVKTPAHIVSEERVWDQSLTNLEPEVADTLDELLVRLDQSTNLAQQLASNLATFTSQSPVITTNQSNPLTQAQAWFYQGLQQAKTGDLLGAIASYNQAIELKPDSCKYWFNRGLTLFHLKHFAEAIASYNQAIELKPDYYKAWHNRGGTLGELGQFEEAIASFEQAIEIQPNYPDAWSSKGLALLKLGQLWEAIASYDQAVRLEPQDPENWYFRGIALAVSEQHEEAIASYDEALELEPGFHEVWIDRGVVLFNLKRWSEAIASWDKALLSQPNFYLAWYNRGVALDNLVRREEAIDSYRQAIVIKPDFHLAWYNQAVALFYLEQFAEAIASYDNALQIKLDYWEAWIGRGTAVGHLVNSDTLSSLSTSIVTANPTLKSGGYEGKIASYEEGLKHVPPDTYPEGWGRLHLAIGNAHYDLGKKYPTARNYWHNAVTEYNQALLTLTSEDFPQLHLEVLQSLIKALLGLGETAQAQQLQQHSINLLQQLLNEPTRPDESKKQLALKFAGLWQLAVDVHVDYGDLVEAWEMAEKIKNSCLTWLLFDWNEEIYSPSYESVQQLLNPTTAIIYWHISPVALHTFIIKDEAPSPILVFTPIQDVGKISLEETTAFHHELPLTEAARRLIEFENWLEDWNQTHREYSSQVPSQQSKSNHSWRSEMESRLLKLKNILQISTIEQELEDITQLILIPHRDLHRLPLHALFYPYQEDLLSVASNFTINYLPSIQVGLTLKTKNVQQSISQKLLSIEHPNSTGYATLKFAQLESEIVSQMFNNPQRIQGAKATKNIVENALFNSNNILHFTGHVVNNNSEPKKSELALAGEDKLTLEEICQRTLSSYNLVTLSACETTNINKYNTTTEYISLVNGFLCRKVPYVVSTLWTVESSASALVMIEFYRKLQEDKSPTAALAEATTWLKELTAVELTKWYEDLLNNLQSEELRVRAYLATHLYRSSKMTPDKKLYHHPYYWAAFTIAGKMN</sequence>
<dbReference type="InterPro" id="IPR019734">
    <property type="entry name" value="TPR_rpt"/>
</dbReference>
<feature type="repeat" description="TPR" evidence="3">
    <location>
        <begin position="528"/>
        <end position="561"/>
    </location>
</feature>
<feature type="repeat" description="TPR" evidence="3">
    <location>
        <begin position="494"/>
        <end position="527"/>
    </location>
</feature>
<feature type="region of interest" description="Disordered" evidence="4">
    <location>
        <begin position="141"/>
        <end position="161"/>
    </location>
</feature>
<dbReference type="InterPro" id="IPR013105">
    <property type="entry name" value="TPR_2"/>
</dbReference>
<keyword evidence="7" id="KW-1185">Reference proteome</keyword>
<dbReference type="GO" id="GO:0046813">
    <property type="term" value="P:receptor-mediated virion attachment to host cell"/>
    <property type="evidence" value="ECO:0007669"/>
    <property type="project" value="TreeGrafter"/>
</dbReference>
<dbReference type="Pfam" id="PF00515">
    <property type="entry name" value="TPR_1"/>
    <property type="match status" value="1"/>
</dbReference>
<dbReference type="Pfam" id="PF13432">
    <property type="entry name" value="TPR_16"/>
    <property type="match status" value="1"/>
</dbReference>
<dbReference type="Pfam" id="PF13181">
    <property type="entry name" value="TPR_8"/>
    <property type="match status" value="1"/>
</dbReference>
<dbReference type="Pfam" id="PF12770">
    <property type="entry name" value="CHAT"/>
    <property type="match status" value="1"/>
</dbReference>
<dbReference type="PROSITE" id="PS50293">
    <property type="entry name" value="TPR_REGION"/>
    <property type="match status" value="1"/>
</dbReference>
<dbReference type="GO" id="GO:0009279">
    <property type="term" value="C:cell outer membrane"/>
    <property type="evidence" value="ECO:0007669"/>
    <property type="project" value="TreeGrafter"/>
</dbReference>
<name>A0A8J7H931_9CYAN</name>
<gene>
    <name evidence="6" type="ORF">I8751_05710</name>
</gene>
<feature type="compositionally biased region" description="Low complexity" evidence="4">
    <location>
        <begin position="148"/>
        <end position="157"/>
    </location>
</feature>
<dbReference type="Proteomes" id="UP000599391">
    <property type="component" value="Unassembled WGS sequence"/>
</dbReference>
<dbReference type="PANTHER" id="PTHR44858:SF1">
    <property type="entry name" value="UDP-N-ACETYLGLUCOSAMINE--PEPTIDE N-ACETYLGLUCOSAMINYLTRANSFERASE SPINDLY-RELATED"/>
    <property type="match status" value="1"/>
</dbReference>
<dbReference type="Gene3D" id="1.25.40.10">
    <property type="entry name" value="Tetratricopeptide repeat domain"/>
    <property type="match status" value="4"/>
</dbReference>
<dbReference type="EMBL" id="JAECZB010000007">
    <property type="protein sequence ID" value="MBH8551881.1"/>
    <property type="molecule type" value="Genomic_DNA"/>
</dbReference>
<feature type="repeat" description="TPR" evidence="3">
    <location>
        <begin position="460"/>
        <end position="493"/>
    </location>
</feature>
<dbReference type="Pfam" id="PF07719">
    <property type="entry name" value="TPR_2"/>
    <property type="match status" value="1"/>
</dbReference>
<comment type="caution">
    <text evidence="6">The sequence shown here is derived from an EMBL/GenBank/DDBJ whole genome shotgun (WGS) entry which is preliminary data.</text>
</comment>
<feature type="domain" description="CHAT" evidence="5">
    <location>
        <begin position="951"/>
        <end position="1259"/>
    </location>
</feature>
<reference evidence="6 7" key="1">
    <citation type="journal article" date="2021" name="Int. J. Syst. Evol. Microbiol.">
        <title>Amazonocrinis nigriterrae gen. nov., sp. nov., Atlanticothrix silvestris gen. nov., sp. nov. and Dendronalium phyllosphericum gen. nov., sp. nov., nostocacean cyanobacteria from Brazilian environments.</title>
        <authorList>
            <person name="Alvarenga D.O."/>
            <person name="Andreote A.P.D."/>
            <person name="Branco L.H.Z."/>
            <person name="Delbaje E."/>
            <person name="Cruz R.B."/>
            <person name="Varani A.M."/>
            <person name="Fiore M.F."/>
        </authorList>
    </citation>
    <scope>NUCLEOTIDE SEQUENCE [LARGE SCALE GENOMIC DNA]</scope>
    <source>
        <strain evidence="6 7">CENA357</strain>
    </source>
</reference>
<evidence type="ECO:0000313" key="7">
    <source>
        <dbReference type="Proteomes" id="UP000599391"/>
    </source>
</evidence>
<evidence type="ECO:0000259" key="5">
    <source>
        <dbReference type="Pfam" id="PF12770"/>
    </source>
</evidence>
<feature type="repeat" description="TPR" evidence="3">
    <location>
        <begin position="562"/>
        <end position="595"/>
    </location>
</feature>
<protein>
    <submittedName>
        <fullName evidence="6">Tetratricopeptide repeat protein</fullName>
    </submittedName>
</protein>
<dbReference type="SUPFAM" id="SSF48452">
    <property type="entry name" value="TPR-like"/>
    <property type="match status" value="1"/>
</dbReference>
<organism evidence="6 7">
    <name type="scientific">Atlanticothrix silvestris CENA357</name>
    <dbReference type="NCBI Taxonomy" id="1725252"/>
    <lineage>
        <taxon>Bacteria</taxon>
        <taxon>Bacillati</taxon>
        <taxon>Cyanobacteriota</taxon>
        <taxon>Cyanophyceae</taxon>
        <taxon>Nostocales</taxon>
        <taxon>Nodulariaceae</taxon>
        <taxon>Atlanticothrix</taxon>
        <taxon>Atlanticothrix silvestris</taxon>
    </lineage>
</organism>
<dbReference type="Pfam" id="PF13414">
    <property type="entry name" value="TPR_11"/>
    <property type="match status" value="1"/>
</dbReference>
<dbReference type="InterPro" id="IPR024983">
    <property type="entry name" value="CHAT_dom"/>
</dbReference>
<dbReference type="InterPro" id="IPR050498">
    <property type="entry name" value="Ycf3"/>
</dbReference>
<dbReference type="PROSITE" id="PS50005">
    <property type="entry name" value="TPR"/>
    <property type="match status" value="7"/>
</dbReference>
<dbReference type="AlphaFoldDB" id="A0A8J7H931"/>
<evidence type="ECO:0000256" key="2">
    <source>
        <dbReference type="ARBA" id="ARBA00022803"/>
    </source>
</evidence>
<keyword evidence="1" id="KW-0677">Repeat</keyword>
<feature type="repeat" description="TPR" evidence="3">
    <location>
        <begin position="392"/>
        <end position="425"/>
    </location>
</feature>
<dbReference type="RefSeq" id="WP_214438189.1">
    <property type="nucleotide sequence ID" value="NZ_JAECZB010000007.1"/>
</dbReference>
<feature type="repeat" description="TPR" evidence="3">
    <location>
        <begin position="358"/>
        <end position="391"/>
    </location>
</feature>
<evidence type="ECO:0000313" key="6">
    <source>
        <dbReference type="EMBL" id="MBH8551881.1"/>
    </source>
</evidence>
<dbReference type="SMART" id="SM00028">
    <property type="entry name" value="TPR"/>
    <property type="match status" value="8"/>
</dbReference>
<accession>A0A8J7H931</accession>
<feature type="repeat" description="TPR" evidence="3">
    <location>
        <begin position="426"/>
        <end position="459"/>
    </location>
</feature>
<evidence type="ECO:0000256" key="3">
    <source>
        <dbReference type="PROSITE-ProRule" id="PRU00339"/>
    </source>
</evidence>
<proteinExistence type="predicted"/>
<evidence type="ECO:0000256" key="4">
    <source>
        <dbReference type="SAM" id="MobiDB-lite"/>
    </source>
</evidence>